<dbReference type="GO" id="GO:0004038">
    <property type="term" value="F:allantoinase activity"/>
    <property type="evidence" value="ECO:0007669"/>
    <property type="project" value="TreeGrafter"/>
</dbReference>
<dbReference type="AlphaFoldDB" id="A0A8H5FT26"/>
<proteinExistence type="predicted"/>
<dbReference type="Proteomes" id="UP000559027">
    <property type="component" value="Unassembled WGS sequence"/>
</dbReference>
<dbReference type="SUPFAM" id="SSF51338">
    <property type="entry name" value="Composite domain of metallo-dependent hydrolases"/>
    <property type="match status" value="1"/>
</dbReference>
<keyword evidence="1" id="KW-0732">Signal</keyword>
<evidence type="ECO:0000256" key="1">
    <source>
        <dbReference type="SAM" id="SignalP"/>
    </source>
</evidence>
<dbReference type="PANTHER" id="PTHR43668:SF5">
    <property type="entry name" value="AMIDOHYDROLASE 3 DOMAIN-CONTAINING PROTEIN"/>
    <property type="match status" value="1"/>
</dbReference>
<protein>
    <recommendedName>
        <fullName evidence="4">Amidohydrolase-related domain-containing protein</fullName>
    </recommendedName>
</protein>
<dbReference type="Gene3D" id="3.20.20.140">
    <property type="entry name" value="Metal-dependent hydrolases"/>
    <property type="match status" value="1"/>
</dbReference>
<feature type="chain" id="PRO_5034187619" description="Amidohydrolase-related domain-containing protein" evidence="1">
    <location>
        <begin position="19"/>
        <end position="349"/>
    </location>
</feature>
<feature type="signal peptide" evidence="1">
    <location>
        <begin position="1"/>
        <end position="18"/>
    </location>
</feature>
<comment type="caution">
    <text evidence="2">The sequence shown here is derived from an EMBL/GenBank/DDBJ whole genome shotgun (WGS) entry which is preliminary data.</text>
</comment>
<evidence type="ECO:0008006" key="4">
    <source>
        <dbReference type="Google" id="ProtNLM"/>
    </source>
</evidence>
<dbReference type="InterPro" id="IPR050138">
    <property type="entry name" value="DHOase/Allantoinase_Hydrolase"/>
</dbReference>
<keyword evidence="3" id="KW-1185">Reference proteome</keyword>
<reference evidence="2 3" key="1">
    <citation type="journal article" date="2020" name="ISME J.">
        <title>Uncovering the hidden diversity of litter-decomposition mechanisms in mushroom-forming fungi.</title>
        <authorList>
            <person name="Floudas D."/>
            <person name="Bentzer J."/>
            <person name="Ahren D."/>
            <person name="Johansson T."/>
            <person name="Persson P."/>
            <person name="Tunlid A."/>
        </authorList>
    </citation>
    <scope>NUCLEOTIDE SEQUENCE [LARGE SCALE GENOMIC DNA]</scope>
    <source>
        <strain evidence="2 3">CBS 146.42</strain>
    </source>
</reference>
<dbReference type="EMBL" id="JAACJO010000021">
    <property type="protein sequence ID" value="KAF5348146.1"/>
    <property type="molecule type" value="Genomic_DNA"/>
</dbReference>
<dbReference type="GO" id="GO:0006145">
    <property type="term" value="P:purine nucleobase catabolic process"/>
    <property type="evidence" value="ECO:0007669"/>
    <property type="project" value="TreeGrafter"/>
</dbReference>
<accession>A0A8H5FT26</accession>
<evidence type="ECO:0000313" key="2">
    <source>
        <dbReference type="EMBL" id="KAF5348146.1"/>
    </source>
</evidence>
<evidence type="ECO:0000313" key="3">
    <source>
        <dbReference type="Proteomes" id="UP000559027"/>
    </source>
</evidence>
<dbReference type="PANTHER" id="PTHR43668">
    <property type="entry name" value="ALLANTOINASE"/>
    <property type="match status" value="1"/>
</dbReference>
<dbReference type="OrthoDB" id="10258955at2759"/>
<organism evidence="2 3">
    <name type="scientific">Leucocoprinus leucothites</name>
    <dbReference type="NCBI Taxonomy" id="201217"/>
    <lineage>
        <taxon>Eukaryota</taxon>
        <taxon>Fungi</taxon>
        <taxon>Dikarya</taxon>
        <taxon>Basidiomycota</taxon>
        <taxon>Agaricomycotina</taxon>
        <taxon>Agaricomycetes</taxon>
        <taxon>Agaricomycetidae</taxon>
        <taxon>Agaricales</taxon>
        <taxon>Agaricineae</taxon>
        <taxon>Agaricaceae</taxon>
        <taxon>Leucocoprinus</taxon>
    </lineage>
</organism>
<dbReference type="GO" id="GO:0005737">
    <property type="term" value="C:cytoplasm"/>
    <property type="evidence" value="ECO:0007669"/>
    <property type="project" value="TreeGrafter"/>
</dbReference>
<sequence length="349" mass="38339">MRALHLCIFSIAVSPHLSDLTRLDNDGPSGPFVEGTKPTLIRNAKIWTGHDDGKEVIHEDVLLGRGLVVDAGKMHDKHLQGLKGLNVIDAKGRWVTPDWADSHSHIGVDSSPHLNGLGLSPHIQRELLTFWLTHIDGINTHDQALELAISGGVATVQVLPVSANNTDLSSCLALLHLYGSRLARVVKHSLSSYAQPPKIYDIQSPRALQALITPPSNLSHLRWRHMRHACGENVDRVCSQIGTGAAWNFRQDYDGANDAKNAQDAFFDVVEAEEWGAAIDLDMIVRISALSHQLLNIGLPSLSFILQLSNEFKLPAHPLHRGGDAHPVPDSPKKPTYVIFLANTFKPRR</sequence>
<dbReference type="InterPro" id="IPR011059">
    <property type="entry name" value="Metal-dep_hydrolase_composite"/>
</dbReference>
<name>A0A8H5FT26_9AGAR</name>
<gene>
    <name evidence="2" type="ORF">D9756_010732</name>
</gene>